<dbReference type="InterPro" id="IPR036312">
    <property type="entry name" value="Bifun_inhib/LTP/seed_sf"/>
</dbReference>
<sequence length="147" mass="15745">MASKASAPIVFLLALNLLFFTLVSSQSPTPMPAPPPSSCNVLNLGVCAQVLGSVALGITVRQSTAAPCCALIGDLAGTNVEVAACLCTRLLSTSSILIETPRVHFKDSNPVMDLEMDDGSCPTPALERDAFEDEYSRPMWRQWSRLF</sequence>
<feature type="signal peptide" evidence="2">
    <location>
        <begin position="1"/>
        <end position="25"/>
    </location>
</feature>
<feature type="domain" description="Hydrophobic seed protein" evidence="3">
    <location>
        <begin position="39"/>
        <end position="98"/>
    </location>
</feature>
<dbReference type="SUPFAM" id="SSF47699">
    <property type="entry name" value="Bifunctional inhibitor/lipid-transfer protein/seed storage 2S albumin"/>
    <property type="match status" value="1"/>
</dbReference>
<dbReference type="EMBL" id="JAIQCV010000004">
    <property type="protein sequence ID" value="KAH1106371.1"/>
    <property type="molecule type" value="Genomic_DNA"/>
</dbReference>
<keyword evidence="2" id="KW-0732">Signal</keyword>
<evidence type="ECO:0000313" key="5">
    <source>
        <dbReference type="Proteomes" id="UP000828251"/>
    </source>
</evidence>
<dbReference type="Pfam" id="PF14547">
    <property type="entry name" value="Hydrophob_seed"/>
    <property type="match status" value="1"/>
</dbReference>
<dbReference type="InterPro" id="IPR027923">
    <property type="entry name" value="Hydrophob_seed_dom"/>
</dbReference>
<reference evidence="4 5" key="1">
    <citation type="journal article" date="2021" name="Plant Biotechnol. J.">
        <title>Multi-omics assisted identification of the key and species-specific regulatory components of drought-tolerant mechanisms in Gossypium stocksii.</title>
        <authorList>
            <person name="Yu D."/>
            <person name="Ke L."/>
            <person name="Zhang D."/>
            <person name="Wu Y."/>
            <person name="Sun Y."/>
            <person name="Mei J."/>
            <person name="Sun J."/>
            <person name="Sun Y."/>
        </authorList>
    </citation>
    <scope>NUCLEOTIDE SEQUENCE [LARGE SCALE GENOMIC DNA]</scope>
    <source>
        <strain evidence="5">cv. E1</strain>
        <tissue evidence="4">Leaf</tissue>
    </source>
</reference>
<proteinExistence type="inferred from homology"/>
<dbReference type="PANTHER" id="PTHR31731">
    <property type="match status" value="1"/>
</dbReference>
<evidence type="ECO:0000256" key="2">
    <source>
        <dbReference type="SAM" id="SignalP"/>
    </source>
</evidence>
<accession>A0A9D3VZD6</accession>
<comment type="similarity">
    <text evidence="1">Belongs to the plant LTP family. PEARLI1 subfamily.</text>
</comment>
<gene>
    <name evidence="4" type="ORF">J1N35_010139</name>
</gene>
<dbReference type="Gene3D" id="1.10.110.10">
    <property type="entry name" value="Plant lipid-transfer and hydrophobic proteins"/>
    <property type="match status" value="1"/>
</dbReference>
<protein>
    <recommendedName>
        <fullName evidence="3">Hydrophobic seed protein domain-containing protein</fullName>
    </recommendedName>
</protein>
<dbReference type="AlphaFoldDB" id="A0A9D3VZD6"/>
<evidence type="ECO:0000259" key="3">
    <source>
        <dbReference type="Pfam" id="PF14547"/>
    </source>
</evidence>
<name>A0A9D3VZD6_9ROSI</name>
<keyword evidence="5" id="KW-1185">Reference proteome</keyword>
<dbReference type="Proteomes" id="UP000828251">
    <property type="component" value="Unassembled WGS sequence"/>
</dbReference>
<evidence type="ECO:0000313" key="4">
    <source>
        <dbReference type="EMBL" id="KAH1106371.1"/>
    </source>
</evidence>
<organism evidence="4 5">
    <name type="scientific">Gossypium stocksii</name>
    <dbReference type="NCBI Taxonomy" id="47602"/>
    <lineage>
        <taxon>Eukaryota</taxon>
        <taxon>Viridiplantae</taxon>
        <taxon>Streptophyta</taxon>
        <taxon>Embryophyta</taxon>
        <taxon>Tracheophyta</taxon>
        <taxon>Spermatophyta</taxon>
        <taxon>Magnoliopsida</taxon>
        <taxon>eudicotyledons</taxon>
        <taxon>Gunneridae</taxon>
        <taxon>Pentapetalae</taxon>
        <taxon>rosids</taxon>
        <taxon>malvids</taxon>
        <taxon>Malvales</taxon>
        <taxon>Malvaceae</taxon>
        <taxon>Malvoideae</taxon>
        <taxon>Gossypium</taxon>
    </lineage>
</organism>
<feature type="chain" id="PRO_5039483725" description="Hydrophobic seed protein domain-containing protein" evidence="2">
    <location>
        <begin position="26"/>
        <end position="147"/>
    </location>
</feature>
<comment type="caution">
    <text evidence="4">The sequence shown here is derived from an EMBL/GenBank/DDBJ whole genome shotgun (WGS) entry which is preliminary data.</text>
</comment>
<dbReference type="InterPro" id="IPR051636">
    <property type="entry name" value="Plant_LTP/defense-related"/>
</dbReference>
<evidence type="ECO:0000256" key="1">
    <source>
        <dbReference type="ARBA" id="ARBA00008965"/>
    </source>
</evidence>